<keyword evidence="3" id="KW-1185">Reference proteome</keyword>
<comment type="caution">
    <text evidence="2">The sequence shown here is derived from an EMBL/GenBank/DDBJ whole genome shotgun (WGS) entry which is preliminary data.</text>
</comment>
<dbReference type="AlphaFoldDB" id="A0A2S9QEE9"/>
<dbReference type="RefSeq" id="WP_105861393.1">
    <property type="nucleotide sequence ID" value="NZ_PUEJ01000003.1"/>
</dbReference>
<dbReference type="EMBL" id="PUEJ01000003">
    <property type="protein sequence ID" value="PRH87726.1"/>
    <property type="molecule type" value="Genomic_DNA"/>
</dbReference>
<evidence type="ECO:0000313" key="3">
    <source>
        <dbReference type="Proteomes" id="UP000237682"/>
    </source>
</evidence>
<gene>
    <name evidence="2" type="ORF">C5L14_07280</name>
</gene>
<proteinExistence type="predicted"/>
<evidence type="ECO:0000313" key="2">
    <source>
        <dbReference type="EMBL" id="PRH87726.1"/>
    </source>
</evidence>
<keyword evidence="1" id="KW-0812">Transmembrane</keyword>
<dbReference type="Proteomes" id="UP000237682">
    <property type="component" value="Unassembled WGS sequence"/>
</dbReference>
<sequence>MTDISQNAQISSDWFSYFFNSTMLSMIVLDLIVALVILIAHRWFVLNERKLNAASTTPTTSTTPEKIEAHLPGIAIRPAALA</sequence>
<keyword evidence="1" id="KW-0472">Membrane</keyword>
<feature type="transmembrane region" description="Helical" evidence="1">
    <location>
        <begin position="17"/>
        <end position="40"/>
    </location>
</feature>
<keyword evidence="1" id="KW-1133">Transmembrane helix</keyword>
<name>A0A2S9QEE9_9HYPH</name>
<reference evidence="2 3" key="1">
    <citation type="submission" date="2018-02" db="EMBL/GenBank/DDBJ databases">
        <title>Whole genome sequencing of endophytic bacterium.</title>
        <authorList>
            <person name="Eedara R."/>
            <person name="Podile A.R."/>
        </authorList>
    </citation>
    <scope>NUCLEOTIDE SEQUENCE [LARGE SCALE GENOMIC DNA]</scope>
    <source>
        <strain evidence="2 3">RP1T</strain>
    </source>
</reference>
<evidence type="ECO:0000256" key="1">
    <source>
        <dbReference type="SAM" id="Phobius"/>
    </source>
</evidence>
<organism evidence="2 3">
    <name type="scientific">Labrys okinawensis</name>
    <dbReference type="NCBI Taxonomy" id="346911"/>
    <lineage>
        <taxon>Bacteria</taxon>
        <taxon>Pseudomonadati</taxon>
        <taxon>Pseudomonadota</taxon>
        <taxon>Alphaproteobacteria</taxon>
        <taxon>Hyphomicrobiales</taxon>
        <taxon>Xanthobacteraceae</taxon>
        <taxon>Labrys</taxon>
    </lineage>
</organism>
<protein>
    <submittedName>
        <fullName evidence="2">Uncharacterized protein</fullName>
    </submittedName>
</protein>
<accession>A0A2S9QEE9</accession>